<dbReference type="InterPro" id="IPR013563">
    <property type="entry name" value="Oligopep_ABC_C"/>
</dbReference>
<dbReference type="SMART" id="SM00382">
    <property type="entry name" value="AAA"/>
    <property type="match status" value="1"/>
</dbReference>
<dbReference type="GO" id="GO:0005524">
    <property type="term" value="F:ATP binding"/>
    <property type="evidence" value="ECO:0007669"/>
    <property type="project" value="UniProtKB-KW"/>
</dbReference>
<keyword evidence="4" id="KW-1003">Cell membrane</keyword>
<feature type="domain" description="ABC transporter" evidence="8">
    <location>
        <begin position="6"/>
        <end position="258"/>
    </location>
</feature>
<keyword evidence="5" id="KW-0547">Nucleotide-binding</keyword>
<dbReference type="PANTHER" id="PTHR43297">
    <property type="entry name" value="OLIGOPEPTIDE TRANSPORT ATP-BINDING PROTEIN APPD"/>
    <property type="match status" value="1"/>
</dbReference>
<keyword evidence="10" id="KW-1185">Reference proteome</keyword>
<comment type="similarity">
    <text evidence="2">Belongs to the ABC transporter superfamily.</text>
</comment>
<dbReference type="Gene3D" id="3.40.50.300">
    <property type="entry name" value="P-loop containing nucleotide triphosphate hydrolases"/>
    <property type="match status" value="1"/>
</dbReference>
<keyword evidence="3" id="KW-0813">Transport</keyword>
<gene>
    <name evidence="9" type="primary">oppD_7</name>
    <name evidence="9" type="ORF">SK3146_06336</name>
</gene>
<dbReference type="NCBIfam" id="TIGR01727">
    <property type="entry name" value="oligo_HPY"/>
    <property type="match status" value="1"/>
</dbReference>
<keyword evidence="6 9" id="KW-0067">ATP-binding</keyword>
<dbReference type="InterPro" id="IPR003593">
    <property type="entry name" value="AAA+_ATPase"/>
</dbReference>
<dbReference type="Proteomes" id="UP001057134">
    <property type="component" value="Chromosome"/>
</dbReference>
<reference evidence="9" key="1">
    <citation type="submission" date="2018-02" db="EMBL/GenBank/DDBJ databases">
        <authorList>
            <person name="Kim S.-K."/>
            <person name="Jung H.-I."/>
            <person name="Lee S.-W."/>
        </authorList>
    </citation>
    <scope>NUCLEOTIDE SEQUENCE</scope>
    <source>
        <strain evidence="9">SK3146</strain>
    </source>
</reference>
<evidence type="ECO:0000259" key="8">
    <source>
        <dbReference type="PROSITE" id="PS50893"/>
    </source>
</evidence>
<protein>
    <submittedName>
        <fullName evidence="9">Oligopeptide transport ATP-binding protein OppD</fullName>
    </submittedName>
</protein>
<dbReference type="InterPro" id="IPR003439">
    <property type="entry name" value="ABC_transporter-like_ATP-bd"/>
</dbReference>
<dbReference type="InterPro" id="IPR027417">
    <property type="entry name" value="P-loop_NTPase"/>
</dbReference>
<evidence type="ECO:0000256" key="6">
    <source>
        <dbReference type="ARBA" id="ARBA00022840"/>
    </source>
</evidence>
<sequence length="341" mass="37231">MSENILEVKDLKVSFRTYAGEVQAVRGVSFHLKKGEVLAIVGESGCGKSVTAQTIMRLIPSPPSVIKGGSIRFDGRTEITQCSNKQMEKIRGSEMGMIFQDPMTSLNPTMTIGKQITEGLMKHQKINSADANKRAIEILKMVGISNPEGRIHQYPHEFSGGMRQRVMIAIALACSPKLLIADEPTTALDVTIQAQIIDLMKSLSEKTEASIIVITHDLGVVAEMAQRVIVMYAGKVVEQGTVDELFYNPQHPYTWGLLKSVPRLDQDTDSDLVPIPGTPPDLFAPPKGCAFAARCPYAMKACLEIDPEHTVLTDTHSAACWLLHPDAPKVERPQEVGGGSR</sequence>
<dbReference type="PROSITE" id="PS50893">
    <property type="entry name" value="ABC_TRANSPORTER_2"/>
    <property type="match status" value="1"/>
</dbReference>
<evidence type="ECO:0000256" key="1">
    <source>
        <dbReference type="ARBA" id="ARBA00004202"/>
    </source>
</evidence>
<dbReference type="EMBL" id="CP027059">
    <property type="protein sequence ID" value="UQZ87043.1"/>
    <property type="molecule type" value="Genomic_DNA"/>
</dbReference>
<dbReference type="InterPro" id="IPR017871">
    <property type="entry name" value="ABC_transporter-like_CS"/>
</dbReference>
<evidence type="ECO:0000256" key="7">
    <source>
        <dbReference type="ARBA" id="ARBA00023136"/>
    </source>
</evidence>
<evidence type="ECO:0000256" key="4">
    <source>
        <dbReference type="ARBA" id="ARBA00022475"/>
    </source>
</evidence>
<evidence type="ECO:0000313" key="9">
    <source>
        <dbReference type="EMBL" id="UQZ87043.1"/>
    </source>
</evidence>
<proteinExistence type="inferred from homology"/>
<name>A0ABY4S059_9BACL</name>
<keyword evidence="7" id="KW-0472">Membrane</keyword>
<evidence type="ECO:0000313" key="10">
    <source>
        <dbReference type="Proteomes" id="UP001057134"/>
    </source>
</evidence>
<evidence type="ECO:0000256" key="3">
    <source>
        <dbReference type="ARBA" id="ARBA00022448"/>
    </source>
</evidence>
<reference evidence="9" key="2">
    <citation type="journal article" date="2021" name="J Anim Sci Technol">
        <title>Complete genome sequence of Paenibacillus konkukensis sp. nov. SK3146 as a potential probiotic strain.</title>
        <authorList>
            <person name="Jung H.I."/>
            <person name="Park S."/>
            <person name="Niu K.M."/>
            <person name="Lee S.W."/>
            <person name="Kothari D."/>
            <person name="Yi K.J."/>
            <person name="Kim S.K."/>
        </authorList>
    </citation>
    <scope>NUCLEOTIDE SEQUENCE</scope>
    <source>
        <strain evidence="9">SK3146</strain>
    </source>
</reference>
<organism evidence="9 10">
    <name type="scientific">Paenibacillus konkukensis</name>
    <dbReference type="NCBI Taxonomy" id="2020716"/>
    <lineage>
        <taxon>Bacteria</taxon>
        <taxon>Bacillati</taxon>
        <taxon>Bacillota</taxon>
        <taxon>Bacilli</taxon>
        <taxon>Bacillales</taxon>
        <taxon>Paenibacillaceae</taxon>
        <taxon>Paenibacillus</taxon>
    </lineage>
</organism>
<dbReference type="CDD" id="cd03257">
    <property type="entry name" value="ABC_NikE_OppD_transporters"/>
    <property type="match status" value="1"/>
</dbReference>
<dbReference type="PROSITE" id="PS00211">
    <property type="entry name" value="ABC_TRANSPORTER_1"/>
    <property type="match status" value="1"/>
</dbReference>
<accession>A0ABY4S059</accession>
<dbReference type="Pfam" id="PF00005">
    <property type="entry name" value="ABC_tran"/>
    <property type="match status" value="1"/>
</dbReference>
<evidence type="ECO:0000256" key="2">
    <source>
        <dbReference type="ARBA" id="ARBA00005417"/>
    </source>
</evidence>
<dbReference type="PANTHER" id="PTHR43297:SF2">
    <property type="entry name" value="DIPEPTIDE TRANSPORT ATP-BINDING PROTEIN DPPD"/>
    <property type="match status" value="1"/>
</dbReference>
<dbReference type="InterPro" id="IPR050388">
    <property type="entry name" value="ABC_Ni/Peptide_Import"/>
</dbReference>
<evidence type="ECO:0000256" key="5">
    <source>
        <dbReference type="ARBA" id="ARBA00022741"/>
    </source>
</evidence>
<dbReference type="SUPFAM" id="SSF52540">
    <property type="entry name" value="P-loop containing nucleoside triphosphate hydrolases"/>
    <property type="match status" value="1"/>
</dbReference>
<comment type="subcellular location">
    <subcellularLocation>
        <location evidence="1">Cell membrane</location>
        <topology evidence="1">Peripheral membrane protein</topology>
    </subcellularLocation>
</comment>
<dbReference type="RefSeq" id="WP_249862537.1">
    <property type="nucleotide sequence ID" value="NZ_CP027059.1"/>
</dbReference>
<dbReference type="Pfam" id="PF08352">
    <property type="entry name" value="oligo_HPY"/>
    <property type="match status" value="1"/>
</dbReference>